<dbReference type="RefSeq" id="WP_196397576.1">
    <property type="nucleotide sequence ID" value="NZ_JADNYM010000019.1"/>
</dbReference>
<dbReference type="Pfam" id="PF12900">
    <property type="entry name" value="Pyridox_ox_2"/>
    <property type="match status" value="1"/>
</dbReference>
<evidence type="ECO:0000313" key="2">
    <source>
        <dbReference type="Proteomes" id="UP000655366"/>
    </source>
</evidence>
<accession>A0A931CTI1</accession>
<protein>
    <submittedName>
        <fullName evidence="1">Pyridoxamine 5'-phosphate oxidase family protein</fullName>
    </submittedName>
</protein>
<gene>
    <name evidence="1" type="ORF">IV500_14770</name>
</gene>
<evidence type="ECO:0000313" key="1">
    <source>
        <dbReference type="EMBL" id="MBG0740641.1"/>
    </source>
</evidence>
<dbReference type="AlphaFoldDB" id="A0A931CTI1"/>
<dbReference type="InterPro" id="IPR024747">
    <property type="entry name" value="Pyridox_Oxase-rel"/>
</dbReference>
<name>A0A931CTI1_9MICC</name>
<dbReference type="SUPFAM" id="SSF50475">
    <property type="entry name" value="FMN-binding split barrel"/>
    <property type="match status" value="1"/>
</dbReference>
<dbReference type="InterPro" id="IPR012349">
    <property type="entry name" value="Split_barrel_FMN-bd"/>
</dbReference>
<dbReference type="Gene3D" id="2.30.110.10">
    <property type="entry name" value="Electron Transport, Fmn-binding Protein, Chain A"/>
    <property type="match status" value="1"/>
</dbReference>
<dbReference type="Proteomes" id="UP000655366">
    <property type="component" value="Unassembled WGS sequence"/>
</dbReference>
<proteinExistence type="predicted"/>
<keyword evidence="2" id="KW-1185">Reference proteome</keyword>
<dbReference type="EMBL" id="JADNYM010000019">
    <property type="protein sequence ID" value="MBG0740641.1"/>
    <property type="molecule type" value="Genomic_DNA"/>
</dbReference>
<reference evidence="1 2" key="1">
    <citation type="submission" date="2020-11" db="EMBL/GenBank/DDBJ databases">
        <title>Arthrobacter antarcticus sp. nov., isolated from Antarctic Soil.</title>
        <authorList>
            <person name="Li J."/>
        </authorList>
    </citation>
    <scope>NUCLEOTIDE SEQUENCE [LARGE SCALE GENOMIC DNA]</scope>
    <source>
        <strain evidence="1 2">Z1-20</strain>
    </source>
</reference>
<organism evidence="1 2">
    <name type="scientific">Arthrobacter terrae</name>
    <dbReference type="NCBI Taxonomy" id="2935737"/>
    <lineage>
        <taxon>Bacteria</taxon>
        <taxon>Bacillati</taxon>
        <taxon>Actinomycetota</taxon>
        <taxon>Actinomycetes</taxon>
        <taxon>Micrococcales</taxon>
        <taxon>Micrococcaceae</taxon>
        <taxon>Arthrobacter</taxon>
    </lineage>
</organism>
<sequence>MSDQTRDEALVPTPEILAAAECWQLLTEVSVGRLGVISDGHPDVFPVNFKVDKETVVFQTGDGTKLDAIEEGGSVALEADSVSAEFGIAWSVIIKGAATVVARSDVDLNRIGRPLFPWQGIGRDHIIRISPASITGRRYVTKAWRE</sequence>
<comment type="caution">
    <text evidence="1">The sequence shown here is derived from an EMBL/GenBank/DDBJ whole genome shotgun (WGS) entry which is preliminary data.</text>
</comment>